<dbReference type="EMBL" id="ML993887">
    <property type="protein sequence ID" value="KAF2203999.1"/>
    <property type="molecule type" value="Genomic_DNA"/>
</dbReference>
<dbReference type="Proteomes" id="UP000799536">
    <property type="component" value="Unassembled WGS sequence"/>
</dbReference>
<gene>
    <name evidence="2" type="ORF">GQ43DRAFT_410366</name>
</gene>
<dbReference type="OrthoDB" id="3694634at2759"/>
<comment type="caution">
    <text evidence="2">The sequence shown here is derived from an EMBL/GenBank/DDBJ whole genome shotgun (WGS) entry which is preliminary data.</text>
</comment>
<protein>
    <submittedName>
        <fullName evidence="2">Uncharacterized protein</fullName>
    </submittedName>
</protein>
<evidence type="ECO:0000313" key="2">
    <source>
        <dbReference type="EMBL" id="KAF2203999.1"/>
    </source>
</evidence>
<accession>A0A9P4JT89</accession>
<evidence type="ECO:0000256" key="1">
    <source>
        <dbReference type="SAM" id="MobiDB-lite"/>
    </source>
</evidence>
<organism evidence="2 3">
    <name type="scientific">Delitschia confertaspora ATCC 74209</name>
    <dbReference type="NCBI Taxonomy" id="1513339"/>
    <lineage>
        <taxon>Eukaryota</taxon>
        <taxon>Fungi</taxon>
        <taxon>Dikarya</taxon>
        <taxon>Ascomycota</taxon>
        <taxon>Pezizomycotina</taxon>
        <taxon>Dothideomycetes</taxon>
        <taxon>Pleosporomycetidae</taxon>
        <taxon>Pleosporales</taxon>
        <taxon>Delitschiaceae</taxon>
        <taxon>Delitschia</taxon>
    </lineage>
</organism>
<evidence type="ECO:0000313" key="3">
    <source>
        <dbReference type="Proteomes" id="UP000799536"/>
    </source>
</evidence>
<proteinExistence type="predicted"/>
<dbReference type="AlphaFoldDB" id="A0A9P4JT89"/>
<name>A0A9P4JT89_9PLEO</name>
<keyword evidence="3" id="KW-1185">Reference proteome</keyword>
<feature type="region of interest" description="Disordered" evidence="1">
    <location>
        <begin position="215"/>
        <end position="246"/>
    </location>
</feature>
<reference evidence="2" key="1">
    <citation type="journal article" date="2020" name="Stud. Mycol.">
        <title>101 Dothideomycetes genomes: a test case for predicting lifestyles and emergence of pathogens.</title>
        <authorList>
            <person name="Haridas S."/>
            <person name="Albert R."/>
            <person name="Binder M."/>
            <person name="Bloem J."/>
            <person name="Labutti K."/>
            <person name="Salamov A."/>
            <person name="Andreopoulos B."/>
            <person name="Baker S."/>
            <person name="Barry K."/>
            <person name="Bills G."/>
            <person name="Bluhm B."/>
            <person name="Cannon C."/>
            <person name="Castanera R."/>
            <person name="Culley D."/>
            <person name="Daum C."/>
            <person name="Ezra D."/>
            <person name="Gonzalez J."/>
            <person name="Henrissat B."/>
            <person name="Kuo A."/>
            <person name="Liang C."/>
            <person name="Lipzen A."/>
            <person name="Lutzoni F."/>
            <person name="Magnuson J."/>
            <person name="Mondo S."/>
            <person name="Nolan M."/>
            <person name="Ohm R."/>
            <person name="Pangilinan J."/>
            <person name="Park H.-J."/>
            <person name="Ramirez L."/>
            <person name="Alfaro M."/>
            <person name="Sun H."/>
            <person name="Tritt A."/>
            <person name="Yoshinaga Y."/>
            <person name="Zwiers L.-H."/>
            <person name="Turgeon B."/>
            <person name="Goodwin S."/>
            <person name="Spatafora J."/>
            <person name="Crous P."/>
            <person name="Grigoriev I."/>
        </authorList>
    </citation>
    <scope>NUCLEOTIDE SEQUENCE</scope>
    <source>
        <strain evidence="2">ATCC 74209</strain>
    </source>
</reference>
<sequence length="246" mass="27083">MASPILLPTPLPSGSLQLNQLLTDPLNPFSSASFLHKSPSASKPATQSDPQYRSIISQDESGHLLSSISSSHRQNLLVLKADNMTLQTLEDPISTFNALRTDTSAQKFILDMAHKNQPLYYVVGLQSLQNPTRSKARIQVPSSRRDSKADISEGIFGVVVHKVKCLVGPPNEPHSLEDIPLQWSYHKLEQEEEDPLEELQLSIGLGEPLSARELREMAGIVSEEDDDESTKGTHKTEDSEDDGSGY</sequence>